<organism evidence="8 9">
    <name type="scientific">Quercus suber</name>
    <name type="common">Cork oak</name>
    <dbReference type="NCBI Taxonomy" id="58331"/>
    <lineage>
        <taxon>Eukaryota</taxon>
        <taxon>Viridiplantae</taxon>
        <taxon>Streptophyta</taxon>
        <taxon>Embryophyta</taxon>
        <taxon>Tracheophyta</taxon>
        <taxon>Spermatophyta</taxon>
        <taxon>Magnoliopsida</taxon>
        <taxon>eudicotyledons</taxon>
        <taxon>Gunneridae</taxon>
        <taxon>Pentapetalae</taxon>
        <taxon>rosids</taxon>
        <taxon>fabids</taxon>
        <taxon>Fagales</taxon>
        <taxon>Fagaceae</taxon>
        <taxon>Quercus</taxon>
    </lineage>
</organism>
<dbReference type="Proteomes" id="UP000237347">
    <property type="component" value="Unassembled WGS sequence"/>
</dbReference>
<dbReference type="SUPFAM" id="SSF56112">
    <property type="entry name" value="Protein kinase-like (PK-like)"/>
    <property type="match status" value="1"/>
</dbReference>
<keyword evidence="1" id="KW-0723">Serine/threonine-protein kinase</keyword>
<evidence type="ECO:0000313" key="8">
    <source>
        <dbReference type="EMBL" id="KAK7815739.1"/>
    </source>
</evidence>
<evidence type="ECO:0000256" key="5">
    <source>
        <dbReference type="SAM" id="MobiDB-lite"/>
    </source>
</evidence>
<keyword evidence="3 4" id="KW-0067">ATP-binding</keyword>
<dbReference type="Pfam" id="PF07714">
    <property type="entry name" value="PK_Tyr_Ser-Thr"/>
    <property type="match status" value="1"/>
</dbReference>
<feature type="compositionally biased region" description="Basic residues" evidence="5">
    <location>
        <begin position="22"/>
        <end position="34"/>
    </location>
</feature>
<dbReference type="PANTHER" id="PTHR47989:SF2">
    <property type="entry name" value="SERINE_THREONINE-PROTEIN KINASE PBL7-RELATED"/>
    <property type="match status" value="1"/>
</dbReference>
<keyword evidence="2 4" id="KW-0547">Nucleotide-binding</keyword>
<feature type="domain" description="Serine-threonine/tyrosine-protein kinase catalytic" evidence="7">
    <location>
        <begin position="203"/>
        <end position="300"/>
    </location>
</feature>
<dbReference type="EMBL" id="PKMF04000983">
    <property type="protein sequence ID" value="KAK7815739.1"/>
    <property type="molecule type" value="Genomic_DNA"/>
</dbReference>
<reference evidence="8 9" key="1">
    <citation type="journal article" date="2018" name="Sci. Data">
        <title>The draft genome sequence of cork oak.</title>
        <authorList>
            <person name="Ramos A.M."/>
            <person name="Usie A."/>
            <person name="Barbosa P."/>
            <person name="Barros P.M."/>
            <person name="Capote T."/>
            <person name="Chaves I."/>
            <person name="Simoes F."/>
            <person name="Abreu I."/>
            <person name="Carrasquinho I."/>
            <person name="Faro C."/>
            <person name="Guimaraes J.B."/>
            <person name="Mendonca D."/>
            <person name="Nobrega F."/>
            <person name="Rodrigues L."/>
            <person name="Saibo N.J.M."/>
            <person name="Varela M.C."/>
            <person name="Egas C."/>
            <person name="Matos J."/>
            <person name="Miguel C.M."/>
            <person name="Oliveira M.M."/>
            <person name="Ricardo C.P."/>
            <person name="Goncalves S."/>
        </authorList>
    </citation>
    <scope>NUCLEOTIDE SEQUENCE [LARGE SCALE GENOMIC DNA]</scope>
    <source>
        <strain evidence="9">cv. HL8</strain>
    </source>
</reference>
<keyword evidence="9" id="KW-1185">Reference proteome</keyword>
<name>A0AAW0IN63_QUESU</name>
<protein>
    <submittedName>
        <fullName evidence="8">Receptor-like serine/threonine-protein kinase ale2</fullName>
    </submittedName>
</protein>
<evidence type="ECO:0000256" key="3">
    <source>
        <dbReference type="ARBA" id="ARBA00022840"/>
    </source>
</evidence>
<evidence type="ECO:0000313" key="9">
    <source>
        <dbReference type="Proteomes" id="UP000237347"/>
    </source>
</evidence>
<dbReference type="Gene3D" id="3.30.200.20">
    <property type="entry name" value="Phosphorylase Kinase, domain 1"/>
    <property type="match status" value="1"/>
</dbReference>
<accession>A0AAW0IN63</accession>
<dbReference type="InterPro" id="IPR017441">
    <property type="entry name" value="Protein_kinase_ATP_BS"/>
</dbReference>
<comment type="caution">
    <text evidence="8">The sequence shown here is derived from an EMBL/GenBank/DDBJ whole genome shotgun (WGS) entry which is preliminary data.</text>
</comment>
<dbReference type="InterPro" id="IPR001245">
    <property type="entry name" value="Ser-Thr/Tyr_kinase_cat_dom"/>
</dbReference>
<evidence type="ECO:0000259" key="7">
    <source>
        <dbReference type="Pfam" id="PF07714"/>
    </source>
</evidence>
<gene>
    <name evidence="8" type="primary">ALE2_0</name>
    <name evidence="8" type="ORF">CFP56_001140</name>
</gene>
<dbReference type="PANTHER" id="PTHR47989">
    <property type="entry name" value="OS01G0750732 PROTEIN"/>
    <property type="match status" value="1"/>
</dbReference>
<dbReference type="Gene3D" id="1.10.510.10">
    <property type="entry name" value="Transferase(Phosphotransferase) domain 1"/>
    <property type="match status" value="1"/>
</dbReference>
<dbReference type="PROSITE" id="PS00107">
    <property type="entry name" value="PROTEIN_KINASE_ATP"/>
    <property type="match status" value="1"/>
</dbReference>
<evidence type="ECO:0000256" key="4">
    <source>
        <dbReference type="PROSITE-ProRule" id="PRU10141"/>
    </source>
</evidence>
<proteinExistence type="predicted"/>
<feature type="region of interest" description="Disordered" evidence="5">
    <location>
        <begin position="1"/>
        <end position="34"/>
    </location>
</feature>
<dbReference type="AlphaFoldDB" id="A0AAW0IN63"/>
<keyword evidence="6" id="KW-1133">Transmembrane helix</keyword>
<keyword evidence="6" id="KW-0472">Membrane</keyword>
<feature type="transmembrane region" description="Helical" evidence="6">
    <location>
        <begin position="47"/>
        <end position="70"/>
    </location>
</feature>
<evidence type="ECO:0000256" key="6">
    <source>
        <dbReference type="SAM" id="Phobius"/>
    </source>
</evidence>
<feature type="binding site" evidence="4">
    <location>
        <position position="173"/>
    </location>
    <ligand>
        <name>ATP</name>
        <dbReference type="ChEBI" id="CHEBI:30616"/>
    </ligand>
</feature>
<dbReference type="GO" id="GO:0004674">
    <property type="term" value="F:protein serine/threonine kinase activity"/>
    <property type="evidence" value="ECO:0007669"/>
    <property type="project" value="UniProtKB-KW"/>
</dbReference>
<dbReference type="GO" id="GO:0005524">
    <property type="term" value="F:ATP binding"/>
    <property type="evidence" value="ECO:0007669"/>
    <property type="project" value="UniProtKB-UniRule"/>
</dbReference>
<evidence type="ECO:0000256" key="1">
    <source>
        <dbReference type="ARBA" id="ARBA00022527"/>
    </source>
</evidence>
<sequence length="324" mass="35792">MEVNNTIAPASPPGPSTANNHTQKHHHLHSQIHSQSHRHGIFSSTSILILVISIIFIILIVAIILIIFLLRRLKSAKNNGNWKEHKSMHNTSSRFIAHTTVNVNSSPDVKRGCLYGGNMGRTAPPKVRGVQVYTYKELEVATGKFSEANIIGNGGYGVVYRGVLSDGTVAAIKMLHREGKQGERAFRVECYTSMHMGMLRYASTGKLTTKSDVYSYGVVLLELLTGRVPVDMERPTGEHVLVSWALPRLTNREKLMEMVDPALQGQYSKKDLVQIAAIAAVCVQPEADYRPLMTDVVQSLIPLVKNLSSVSTSSSCRFLISPRY</sequence>
<keyword evidence="1" id="KW-0808">Transferase</keyword>
<keyword evidence="6" id="KW-0812">Transmembrane</keyword>
<evidence type="ECO:0000256" key="2">
    <source>
        <dbReference type="ARBA" id="ARBA00022741"/>
    </source>
</evidence>
<keyword evidence="1" id="KW-0418">Kinase</keyword>
<dbReference type="InterPro" id="IPR011009">
    <property type="entry name" value="Kinase-like_dom_sf"/>
</dbReference>